<evidence type="ECO:0000256" key="1">
    <source>
        <dbReference type="SAM" id="MobiDB-lite"/>
    </source>
</evidence>
<gene>
    <name evidence="2" type="ORF">E1218_06985</name>
</gene>
<evidence type="ECO:0000313" key="3">
    <source>
        <dbReference type="Proteomes" id="UP000295172"/>
    </source>
</evidence>
<feature type="region of interest" description="Disordered" evidence="1">
    <location>
        <begin position="1"/>
        <end position="38"/>
    </location>
</feature>
<sequence length="108" mass="11463">MISTWSWAGAGVPPRAPPRPSIAHAVGRGNPLRRVSEPTVSRAEVVEVVNDERRIERDPHDGVQRLGDCCDVRTGMASEADVYSSYGKYVRGAGGGSAAGHPGPAARW</sequence>
<organism evidence="2 3">
    <name type="scientific">Kribbella turkmenica</name>
    <dbReference type="NCBI Taxonomy" id="2530375"/>
    <lineage>
        <taxon>Bacteria</taxon>
        <taxon>Bacillati</taxon>
        <taxon>Actinomycetota</taxon>
        <taxon>Actinomycetes</taxon>
        <taxon>Propionibacteriales</taxon>
        <taxon>Kribbellaceae</taxon>
        <taxon>Kribbella</taxon>
    </lineage>
</organism>
<keyword evidence="3" id="KW-1185">Reference proteome</keyword>
<name>A0A4R4XCY3_9ACTN</name>
<comment type="caution">
    <text evidence="2">The sequence shown here is derived from an EMBL/GenBank/DDBJ whole genome shotgun (WGS) entry which is preliminary data.</text>
</comment>
<reference evidence="2 3" key="1">
    <citation type="submission" date="2019-02" db="EMBL/GenBank/DDBJ databases">
        <title>Draft genome sequences of novel Actinobacteria.</title>
        <authorList>
            <person name="Sahin N."/>
            <person name="Ay H."/>
            <person name="Saygin H."/>
        </authorList>
    </citation>
    <scope>NUCLEOTIDE SEQUENCE [LARGE SCALE GENOMIC DNA]</scope>
    <source>
        <strain evidence="2 3">16K104</strain>
    </source>
</reference>
<dbReference type="OrthoDB" id="5241729at2"/>
<accession>A0A4R4XCY3</accession>
<protein>
    <submittedName>
        <fullName evidence="2">Uncharacterized protein</fullName>
    </submittedName>
</protein>
<proteinExistence type="predicted"/>
<dbReference type="Proteomes" id="UP000295172">
    <property type="component" value="Unassembled WGS sequence"/>
</dbReference>
<dbReference type="AlphaFoldDB" id="A0A4R4XCY3"/>
<evidence type="ECO:0000313" key="2">
    <source>
        <dbReference type="EMBL" id="TDD28556.1"/>
    </source>
</evidence>
<dbReference type="EMBL" id="SMKR01000020">
    <property type="protein sequence ID" value="TDD28556.1"/>
    <property type="molecule type" value="Genomic_DNA"/>
</dbReference>